<organism evidence="3">
    <name type="scientific">Chelonus inanitus</name>
    <dbReference type="NCBI Taxonomy" id="49201"/>
    <lineage>
        <taxon>Eukaryota</taxon>
        <taxon>Metazoa</taxon>
        <taxon>Ecdysozoa</taxon>
        <taxon>Arthropoda</taxon>
        <taxon>Hexapoda</taxon>
        <taxon>Insecta</taxon>
        <taxon>Pterygota</taxon>
        <taxon>Neoptera</taxon>
        <taxon>Endopterygota</taxon>
        <taxon>Hymenoptera</taxon>
        <taxon>Apocrita</taxon>
        <taxon>Ichneumonoidea</taxon>
        <taxon>Braconidae</taxon>
        <taxon>Cheloninae</taxon>
        <taxon>Chelonus</taxon>
    </lineage>
</organism>
<dbReference type="EMBL" id="FN543458">
    <property type="protein sequence ID" value="CBA62667.1"/>
    <property type="molecule type" value="mRNA"/>
</dbReference>
<keyword evidence="2" id="KW-0472">Membrane</keyword>
<proteinExistence type="evidence at transcript level"/>
<protein>
    <submittedName>
        <fullName evidence="3">BVpp12 protein</fullName>
    </submittedName>
</protein>
<evidence type="ECO:0000256" key="1">
    <source>
        <dbReference type="SAM" id="MobiDB-lite"/>
    </source>
</evidence>
<accession>D7FB51</accession>
<sequence>MKNIRGKNSLANDIEASTPKSLDDVDNSNPPSSGSFDLSTFLTIENCFNMGTVILPLAIVDLIVISISEVTTFVYVLITILLIVSAVFYVLQKRDSNFNPYLWIKARLFSG</sequence>
<feature type="transmembrane region" description="Helical" evidence="2">
    <location>
        <begin position="73"/>
        <end position="91"/>
    </location>
</feature>
<keyword evidence="2" id="KW-1133">Transmembrane helix</keyword>
<evidence type="ECO:0000313" key="3">
    <source>
        <dbReference type="EMBL" id="CBA62667.1"/>
    </source>
</evidence>
<gene>
    <name evidence="3" type="primary">bv12</name>
</gene>
<name>D7FB51_9HYME</name>
<dbReference type="AlphaFoldDB" id="D7FB51"/>
<reference evidence="3" key="1">
    <citation type="submission" date="2009-08" db="EMBL/GenBank/DDBJ databases">
        <title>Identification of bracovirus particle proteins and analysis of their transcript levels at the stage of virion formation.</title>
        <authorList>
            <person name="Wetterwald C."/>
            <person name="Roth T."/>
            <person name="Kaeslin M."/>
            <person name="Anaheim M."/>
            <person name="Wespi G."/>
            <person name="Heller M."/>
            <person name="Meser P."/>
            <person name="Roditi I."/>
            <person name="Pfister-Wilhelm R."/>
            <person name="Bezier A."/>
            <person name="Gyapay G."/>
            <person name="Drezen J.M."/>
            <person name="Lanzrein B."/>
        </authorList>
    </citation>
    <scope>NUCLEOTIDE SEQUENCE</scope>
    <source>
        <tissue evidence="3">Ovary</tissue>
    </source>
</reference>
<feature type="transmembrane region" description="Helical" evidence="2">
    <location>
        <begin position="47"/>
        <end position="67"/>
    </location>
</feature>
<evidence type="ECO:0000256" key="2">
    <source>
        <dbReference type="SAM" id="Phobius"/>
    </source>
</evidence>
<feature type="region of interest" description="Disordered" evidence="1">
    <location>
        <begin position="1"/>
        <end position="32"/>
    </location>
</feature>
<keyword evidence="2" id="KW-0812">Transmembrane</keyword>